<protein>
    <submittedName>
        <fullName evidence="2">Uncharacterized protein</fullName>
    </submittedName>
</protein>
<accession>A0A9R1X1G4</accession>
<evidence type="ECO:0000313" key="2">
    <source>
        <dbReference type="EMBL" id="KAJ0194704.1"/>
    </source>
</evidence>
<gene>
    <name evidence="2" type="ORF">LSAT_V11C700361700</name>
</gene>
<feature type="compositionally biased region" description="Low complexity" evidence="1">
    <location>
        <begin position="37"/>
        <end position="51"/>
    </location>
</feature>
<keyword evidence="3" id="KW-1185">Reference proteome</keyword>
<feature type="compositionally biased region" description="Basic residues" evidence="1">
    <location>
        <begin position="95"/>
        <end position="105"/>
    </location>
</feature>
<dbReference type="PANTHER" id="PTHR45023:SF14">
    <property type="entry name" value="GLUTATHIONE TRANSFERASE"/>
    <property type="match status" value="1"/>
</dbReference>
<reference evidence="2 3" key="1">
    <citation type="journal article" date="2017" name="Nat. Commun.">
        <title>Genome assembly with in vitro proximity ligation data and whole-genome triplication in lettuce.</title>
        <authorList>
            <person name="Reyes-Chin-Wo S."/>
            <person name="Wang Z."/>
            <person name="Yang X."/>
            <person name="Kozik A."/>
            <person name="Arikit S."/>
            <person name="Song C."/>
            <person name="Xia L."/>
            <person name="Froenicke L."/>
            <person name="Lavelle D.O."/>
            <person name="Truco M.J."/>
            <person name="Xia R."/>
            <person name="Zhu S."/>
            <person name="Xu C."/>
            <person name="Xu H."/>
            <person name="Xu X."/>
            <person name="Cox K."/>
            <person name="Korf I."/>
            <person name="Meyers B.C."/>
            <person name="Michelmore R.W."/>
        </authorList>
    </citation>
    <scope>NUCLEOTIDE SEQUENCE [LARGE SCALE GENOMIC DNA]</scope>
    <source>
        <strain evidence="3">cv. Salinas</strain>
        <tissue evidence="2">Seedlings</tissue>
    </source>
</reference>
<sequence length="192" mass="22348">MESHRCGFVNLLQTDSAIPLSNKHEFSNSNINLSQPSKNNNFNKSNNSHNKNSNHNHHNPLIRQILFQKLNLHHHHLNQKRKNEKNRPDPPPPKKGSHGQKRKKKLADAWILTSQDPIEADSQTFSCFWEKVRVVFYVLTGSEKQNLGQISSKWHDIRLKCTEFGGIYNNLLNRQSNRLNNFDVFMTALDKF</sequence>
<dbReference type="EMBL" id="NBSK02000007">
    <property type="protein sequence ID" value="KAJ0194704.1"/>
    <property type="molecule type" value="Genomic_DNA"/>
</dbReference>
<comment type="caution">
    <text evidence="2">The sequence shown here is derived from an EMBL/GenBank/DDBJ whole genome shotgun (WGS) entry which is preliminary data.</text>
</comment>
<dbReference type="Proteomes" id="UP000235145">
    <property type="component" value="Unassembled WGS sequence"/>
</dbReference>
<feature type="region of interest" description="Disordered" evidence="1">
    <location>
        <begin position="76"/>
        <end position="105"/>
    </location>
</feature>
<evidence type="ECO:0000256" key="1">
    <source>
        <dbReference type="SAM" id="MobiDB-lite"/>
    </source>
</evidence>
<evidence type="ECO:0000313" key="3">
    <source>
        <dbReference type="Proteomes" id="UP000235145"/>
    </source>
</evidence>
<organism evidence="2 3">
    <name type="scientific">Lactuca sativa</name>
    <name type="common">Garden lettuce</name>
    <dbReference type="NCBI Taxonomy" id="4236"/>
    <lineage>
        <taxon>Eukaryota</taxon>
        <taxon>Viridiplantae</taxon>
        <taxon>Streptophyta</taxon>
        <taxon>Embryophyta</taxon>
        <taxon>Tracheophyta</taxon>
        <taxon>Spermatophyta</taxon>
        <taxon>Magnoliopsida</taxon>
        <taxon>eudicotyledons</taxon>
        <taxon>Gunneridae</taxon>
        <taxon>Pentapetalae</taxon>
        <taxon>asterids</taxon>
        <taxon>campanulids</taxon>
        <taxon>Asterales</taxon>
        <taxon>Asteraceae</taxon>
        <taxon>Cichorioideae</taxon>
        <taxon>Cichorieae</taxon>
        <taxon>Lactucinae</taxon>
        <taxon>Lactuca</taxon>
    </lineage>
</organism>
<name>A0A9R1X1G4_LACSA</name>
<dbReference type="AlphaFoldDB" id="A0A9R1X1G4"/>
<feature type="region of interest" description="Disordered" evidence="1">
    <location>
        <begin position="28"/>
        <end position="57"/>
    </location>
</feature>
<dbReference type="PANTHER" id="PTHR45023">
    <property type="match status" value="1"/>
</dbReference>
<proteinExistence type="predicted"/>